<keyword evidence="11" id="KW-0829">Tyrosine-protein kinase</keyword>
<evidence type="ECO:0000256" key="13">
    <source>
        <dbReference type="ARBA" id="ARBA00051243"/>
    </source>
</evidence>
<evidence type="ECO:0000256" key="5">
    <source>
        <dbReference type="ARBA" id="ARBA00022729"/>
    </source>
</evidence>
<feature type="binding site" evidence="15">
    <location>
        <position position="396"/>
    </location>
    <ligand>
        <name>ATP</name>
        <dbReference type="ChEBI" id="CHEBI:30616"/>
    </ligand>
</feature>
<dbReference type="PROSITE" id="PS50011">
    <property type="entry name" value="PROTEIN_KINASE_DOM"/>
    <property type="match status" value="1"/>
</dbReference>
<dbReference type="InterPro" id="IPR000719">
    <property type="entry name" value="Prot_kinase_dom"/>
</dbReference>
<dbReference type="Gene3D" id="3.30.200.20">
    <property type="entry name" value="Phosphorylase Kinase, domain 1"/>
    <property type="match status" value="1"/>
</dbReference>
<dbReference type="InterPro" id="IPR001245">
    <property type="entry name" value="Ser-Thr/Tyr_kinase_cat_dom"/>
</dbReference>
<feature type="compositionally biased region" description="Low complexity" evidence="16">
    <location>
        <begin position="196"/>
        <end position="206"/>
    </location>
</feature>
<keyword evidence="5" id="KW-0732">Signal</keyword>
<dbReference type="Gene3D" id="1.10.510.10">
    <property type="entry name" value="Transferase(Phosphotransferase) domain 1"/>
    <property type="match status" value="1"/>
</dbReference>
<dbReference type="PROSITE" id="PS00109">
    <property type="entry name" value="PROTEIN_KINASE_TYR"/>
    <property type="match status" value="1"/>
</dbReference>
<evidence type="ECO:0000256" key="3">
    <source>
        <dbReference type="ARBA" id="ARBA00022679"/>
    </source>
</evidence>
<evidence type="ECO:0000256" key="16">
    <source>
        <dbReference type="SAM" id="MobiDB-lite"/>
    </source>
</evidence>
<dbReference type="PROSITE" id="PS50268">
    <property type="entry name" value="CADHERIN_2"/>
    <property type="match status" value="1"/>
</dbReference>
<keyword evidence="7" id="KW-0418">Kinase</keyword>
<dbReference type="PRINTS" id="PR00109">
    <property type="entry name" value="TYRKINASE"/>
</dbReference>
<dbReference type="InterPro" id="IPR002126">
    <property type="entry name" value="Cadherin-like_dom"/>
</dbReference>
<feature type="compositionally biased region" description="Polar residues" evidence="16">
    <location>
        <begin position="161"/>
        <end position="171"/>
    </location>
</feature>
<dbReference type="EC" id="2.7.10.1" evidence="2"/>
<proteinExistence type="predicted"/>
<dbReference type="AlphaFoldDB" id="A0A9P0PIH0"/>
<evidence type="ECO:0000256" key="14">
    <source>
        <dbReference type="PROSITE-ProRule" id="PRU00043"/>
    </source>
</evidence>
<evidence type="ECO:0000256" key="9">
    <source>
        <dbReference type="ARBA" id="ARBA00022989"/>
    </source>
</evidence>
<evidence type="ECO:0000259" key="18">
    <source>
        <dbReference type="PROSITE" id="PS50011"/>
    </source>
</evidence>
<dbReference type="GO" id="GO:0005509">
    <property type="term" value="F:calcium ion binding"/>
    <property type="evidence" value="ECO:0007669"/>
    <property type="project" value="UniProtKB-UniRule"/>
</dbReference>
<evidence type="ECO:0000256" key="15">
    <source>
        <dbReference type="PROSITE-ProRule" id="PRU10141"/>
    </source>
</evidence>
<evidence type="ECO:0000313" key="21">
    <source>
        <dbReference type="Proteomes" id="UP001152888"/>
    </source>
</evidence>
<dbReference type="InterPro" id="IPR020635">
    <property type="entry name" value="Tyr_kinase_cat_dom"/>
</dbReference>
<evidence type="ECO:0000256" key="12">
    <source>
        <dbReference type="ARBA" id="ARBA00023180"/>
    </source>
</evidence>
<dbReference type="OrthoDB" id="3256376at2759"/>
<keyword evidence="21" id="KW-1185">Reference proteome</keyword>
<dbReference type="InterPro" id="IPR008266">
    <property type="entry name" value="Tyr_kinase_AS"/>
</dbReference>
<dbReference type="FunFam" id="1.10.510.10:FF:000190">
    <property type="entry name" value="Proto-oncogene tyrosine-protein kinase receptor Ret"/>
    <property type="match status" value="1"/>
</dbReference>
<feature type="compositionally biased region" description="Pro residues" evidence="16">
    <location>
        <begin position="143"/>
        <end position="152"/>
    </location>
</feature>
<evidence type="ECO:0000256" key="2">
    <source>
        <dbReference type="ARBA" id="ARBA00011902"/>
    </source>
</evidence>
<evidence type="ECO:0000256" key="11">
    <source>
        <dbReference type="ARBA" id="ARBA00023137"/>
    </source>
</evidence>
<sequence length="665" mass="74766">VRCDVPPDNTPPTLWLDDRDWHIREGEQVGARIAQAHSDDAEGGPLEYGLEPILFYGHKGPPQGPLPFRIDPETGTVYLNESLKGRAGENLHLYVTVTDGQFNAKSEVNVNILSNTARYNPSQPKRPPIFGSNGGFPPGLLNRPPPPPPVLPPGYGAVPANGQSTQTNGRPYFQQKTYPEVDRKQTKNPTTTQLKPVVVNPSNPVSEKTEKTDSTINSTSITSSTSITKNVVEITKNDIGDDEELMAAHHPVLSSSEIPATIVPILLVCGIFVTIGIVAVVFRKKIYLGKAKDSKDDMSKEPSGGIVMQDDSLNMHEWRGPRAFSNRYEPWQGDSNRTQVINQLSGTVKNSDRWEFPRHRLKFFNILGEGAFGQVWKCEALDLEGKDTGIAVVAVKTLKENASEKERSDLISELKIMKTLETHPNVVRLLGCCTDKEPIFLIMEFISKGKLQSYLRSSRAERYYNNMHGHSKTLTSRDLTSFVYQVARGMEFLSSNGIIHRDLAARNVLISEEHTCKVADFGFARDVAASHVYERKSEGRLPIRWMAPESLYDNLFSVKSDVWSFGVFIWEVVTLGSTPYPGMSAAEVMKKVRDGYRLDKPEHCRRELYNIMYYCWDKDPKERPSFTECVALLEKLLLTETDYIELERFPDHSYYNMMSLSGEKL</sequence>
<dbReference type="SUPFAM" id="SSF49313">
    <property type="entry name" value="Cadherin-like"/>
    <property type="match status" value="1"/>
</dbReference>
<protein>
    <recommendedName>
        <fullName evidence="2">receptor protein-tyrosine kinase</fullName>
        <ecNumber evidence="2">2.7.10.1</ecNumber>
    </recommendedName>
</protein>
<keyword evidence="14" id="KW-0106">Calcium</keyword>
<evidence type="ECO:0000256" key="6">
    <source>
        <dbReference type="ARBA" id="ARBA00022741"/>
    </source>
</evidence>
<dbReference type="FunFam" id="3.30.200.20:FF:000678">
    <property type="entry name" value="Tyrosine kinase receptor"/>
    <property type="match status" value="1"/>
</dbReference>
<dbReference type="PANTHER" id="PTHR24416">
    <property type="entry name" value="TYROSINE-PROTEIN KINASE RECEPTOR"/>
    <property type="match status" value="1"/>
</dbReference>
<name>A0A9P0PIH0_ACAOB</name>
<dbReference type="PANTHER" id="PTHR24416:SF621">
    <property type="entry name" value="TYROSINE KINASE RECEPTOR CAD96CA"/>
    <property type="match status" value="1"/>
</dbReference>
<dbReference type="InterPro" id="IPR011009">
    <property type="entry name" value="Kinase-like_dom_sf"/>
</dbReference>
<evidence type="ECO:0000256" key="1">
    <source>
        <dbReference type="ARBA" id="ARBA00004479"/>
    </source>
</evidence>
<evidence type="ECO:0000256" key="4">
    <source>
        <dbReference type="ARBA" id="ARBA00022692"/>
    </source>
</evidence>
<evidence type="ECO:0000259" key="19">
    <source>
        <dbReference type="PROSITE" id="PS50268"/>
    </source>
</evidence>
<dbReference type="GO" id="GO:0005886">
    <property type="term" value="C:plasma membrane"/>
    <property type="evidence" value="ECO:0007669"/>
    <property type="project" value="TreeGrafter"/>
</dbReference>
<comment type="catalytic activity">
    <reaction evidence="13">
        <text>L-tyrosyl-[protein] + ATP = O-phospho-L-tyrosyl-[protein] + ADP + H(+)</text>
        <dbReference type="Rhea" id="RHEA:10596"/>
        <dbReference type="Rhea" id="RHEA-COMP:10136"/>
        <dbReference type="Rhea" id="RHEA-COMP:20101"/>
        <dbReference type="ChEBI" id="CHEBI:15378"/>
        <dbReference type="ChEBI" id="CHEBI:30616"/>
        <dbReference type="ChEBI" id="CHEBI:46858"/>
        <dbReference type="ChEBI" id="CHEBI:61978"/>
        <dbReference type="ChEBI" id="CHEBI:456216"/>
        <dbReference type="EC" id="2.7.10.1"/>
    </reaction>
</comment>
<keyword evidence="4 17" id="KW-0812">Transmembrane</keyword>
<feature type="transmembrane region" description="Helical" evidence="17">
    <location>
        <begin position="262"/>
        <end position="282"/>
    </location>
</feature>
<keyword evidence="12" id="KW-0325">Glycoprotein</keyword>
<evidence type="ECO:0000256" key="7">
    <source>
        <dbReference type="ARBA" id="ARBA00022777"/>
    </source>
</evidence>
<keyword evidence="10 17" id="KW-0472">Membrane</keyword>
<dbReference type="PROSITE" id="PS00107">
    <property type="entry name" value="PROTEIN_KINASE_ATP"/>
    <property type="match status" value="1"/>
</dbReference>
<dbReference type="InterPro" id="IPR017441">
    <property type="entry name" value="Protein_kinase_ATP_BS"/>
</dbReference>
<dbReference type="InterPro" id="IPR050122">
    <property type="entry name" value="RTK"/>
</dbReference>
<comment type="subcellular location">
    <subcellularLocation>
        <location evidence="1">Membrane</location>
        <topology evidence="1">Single-pass type I membrane protein</topology>
    </subcellularLocation>
</comment>
<dbReference type="CDD" id="cd11304">
    <property type="entry name" value="Cadherin_repeat"/>
    <property type="match status" value="1"/>
</dbReference>
<feature type="domain" description="Cadherin" evidence="19">
    <location>
        <begin position="23"/>
        <end position="130"/>
    </location>
</feature>
<keyword evidence="9 17" id="KW-1133">Transmembrane helix</keyword>
<dbReference type="GO" id="GO:0007156">
    <property type="term" value="P:homophilic cell adhesion via plasma membrane adhesion molecules"/>
    <property type="evidence" value="ECO:0007669"/>
    <property type="project" value="InterPro"/>
</dbReference>
<dbReference type="GO" id="GO:0004714">
    <property type="term" value="F:transmembrane receptor protein tyrosine kinase activity"/>
    <property type="evidence" value="ECO:0007669"/>
    <property type="project" value="UniProtKB-EC"/>
</dbReference>
<organism evidence="20 21">
    <name type="scientific">Acanthoscelides obtectus</name>
    <name type="common">Bean weevil</name>
    <name type="synonym">Bruchus obtectus</name>
    <dbReference type="NCBI Taxonomy" id="200917"/>
    <lineage>
        <taxon>Eukaryota</taxon>
        <taxon>Metazoa</taxon>
        <taxon>Ecdysozoa</taxon>
        <taxon>Arthropoda</taxon>
        <taxon>Hexapoda</taxon>
        <taxon>Insecta</taxon>
        <taxon>Pterygota</taxon>
        <taxon>Neoptera</taxon>
        <taxon>Endopterygota</taxon>
        <taxon>Coleoptera</taxon>
        <taxon>Polyphaga</taxon>
        <taxon>Cucujiformia</taxon>
        <taxon>Chrysomeloidea</taxon>
        <taxon>Chrysomelidae</taxon>
        <taxon>Bruchinae</taxon>
        <taxon>Bruchini</taxon>
        <taxon>Acanthoscelides</taxon>
    </lineage>
</organism>
<dbReference type="CDD" id="cd00192">
    <property type="entry name" value="PTKc"/>
    <property type="match status" value="1"/>
</dbReference>
<reference evidence="20" key="1">
    <citation type="submission" date="2022-03" db="EMBL/GenBank/DDBJ databases">
        <authorList>
            <person name="Sayadi A."/>
        </authorList>
    </citation>
    <scope>NUCLEOTIDE SEQUENCE</scope>
</reference>
<feature type="non-terminal residue" evidence="20">
    <location>
        <position position="665"/>
    </location>
</feature>
<dbReference type="GO" id="GO:0005524">
    <property type="term" value="F:ATP binding"/>
    <property type="evidence" value="ECO:0007669"/>
    <property type="project" value="UniProtKB-UniRule"/>
</dbReference>
<feature type="region of interest" description="Disordered" evidence="16">
    <location>
        <begin position="118"/>
        <end position="171"/>
    </location>
</feature>
<evidence type="ECO:0000313" key="20">
    <source>
        <dbReference type="EMBL" id="CAH1987464.1"/>
    </source>
</evidence>
<dbReference type="Gene3D" id="2.60.40.60">
    <property type="entry name" value="Cadherins"/>
    <property type="match status" value="1"/>
</dbReference>
<accession>A0A9P0PIH0</accession>
<evidence type="ECO:0000256" key="10">
    <source>
        <dbReference type="ARBA" id="ARBA00023136"/>
    </source>
</evidence>
<feature type="region of interest" description="Disordered" evidence="16">
    <location>
        <begin position="194"/>
        <end position="220"/>
    </location>
</feature>
<evidence type="ECO:0000256" key="17">
    <source>
        <dbReference type="SAM" id="Phobius"/>
    </source>
</evidence>
<dbReference type="Pfam" id="PF07714">
    <property type="entry name" value="PK_Tyr_Ser-Thr"/>
    <property type="match status" value="1"/>
</dbReference>
<dbReference type="GO" id="GO:0043235">
    <property type="term" value="C:receptor complex"/>
    <property type="evidence" value="ECO:0007669"/>
    <property type="project" value="TreeGrafter"/>
</dbReference>
<dbReference type="GO" id="GO:0007169">
    <property type="term" value="P:cell surface receptor protein tyrosine kinase signaling pathway"/>
    <property type="evidence" value="ECO:0007669"/>
    <property type="project" value="TreeGrafter"/>
</dbReference>
<dbReference type="EMBL" id="CAKOFQ010007019">
    <property type="protein sequence ID" value="CAH1987464.1"/>
    <property type="molecule type" value="Genomic_DNA"/>
</dbReference>
<dbReference type="SUPFAM" id="SSF56112">
    <property type="entry name" value="Protein kinase-like (PK-like)"/>
    <property type="match status" value="1"/>
</dbReference>
<dbReference type="SMART" id="SM00219">
    <property type="entry name" value="TyrKc"/>
    <property type="match status" value="1"/>
</dbReference>
<comment type="caution">
    <text evidence="20">The sequence shown here is derived from an EMBL/GenBank/DDBJ whole genome shotgun (WGS) entry which is preliminary data.</text>
</comment>
<evidence type="ECO:0000256" key="8">
    <source>
        <dbReference type="ARBA" id="ARBA00022840"/>
    </source>
</evidence>
<dbReference type="InterPro" id="IPR015919">
    <property type="entry name" value="Cadherin-like_sf"/>
</dbReference>
<keyword evidence="6 15" id="KW-0547">Nucleotide-binding</keyword>
<dbReference type="GO" id="GO:1902533">
    <property type="term" value="P:positive regulation of intracellular signal transduction"/>
    <property type="evidence" value="ECO:0007669"/>
    <property type="project" value="UniProtKB-ARBA"/>
</dbReference>
<dbReference type="Proteomes" id="UP001152888">
    <property type="component" value="Unassembled WGS sequence"/>
</dbReference>
<feature type="domain" description="Protein kinase" evidence="18">
    <location>
        <begin position="361"/>
        <end position="637"/>
    </location>
</feature>
<gene>
    <name evidence="20" type="ORF">ACAOBT_LOCUS17862</name>
</gene>
<keyword evidence="8 15" id="KW-0067">ATP-binding</keyword>
<keyword evidence="3" id="KW-0808">Transferase</keyword>